<dbReference type="OrthoDB" id="266020at2759"/>
<dbReference type="Proteomes" id="UP000636800">
    <property type="component" value="Unassembled WGS sequence"/>
</dbReference>
<evidence type="ECO:0000313" key="3">
    <source>
        <dbReference type="EMBL" id="KAG0454101.1"/>
    </source>
</evidence>
<organism evidence="3 5">
    <name type="scientific">Vanilla planifolia</name>
    <name type="common">Vanilla</name>
    <dbReference type="NCBI Taxonomy" id="51239"/>
    <lineage>
        <taxon>Eukaryota</taxon>
        <taxon>Viridiplantae</taxon>
        <taxon>Streptophyta</taxon>
        <taxon>Embryophyta</taxon>
        <taxon>Tracheophyta</taxon>
        <taxon>Spermatophyta</taxon>
        <taxon>Magnoliopsida</taxon>
        <taxon>Liliopsida</taxon>
        <taxon>Asparagales</taxon>
        <taxon>Orchidaceae</taxon>
        <taxon>Vanilloideae</taxon>
        <taxon>Vanilleae</taxon>
        <taxon>Vanilla</taxon>
    </lineage>
</organism>
<name>A0A835PHU3_VANPL</name>
<keyword evidence="4" id="KW-1185">Reference proteome</keyword>
<dbReference type="EMBL" id="JADCNL010000014">
    <property type="protein sequence ID" value="KAG0453035.1"/>
    <property type="molecule type" value="Genomic_DNA"/>
</dbReference>
<evidence type="ECO:0000313" key="2">
    <source>
        <dbReference type="EMBL" id="KAG0453035.1"/>
    </source>
</evidence>
<reference evidence="4 5" key="1">
    <citation type="journal article" date="2020" name="Nat. Food">
        <title>A phased Vanilla planifolia genome enables genetic improvement of flavour and production.</title>
        <authorList>
            <person name="Hasing T."/>
            <person name="Tang H."/>
            <person name="Brym M."/>
            <person name="Khazi F."/>
            <person name="Huang T."/>
            <person name="Chambers A.H."/>
        </authorList>
    </citation>
    <scope>NUCLEOTIDE SEQUENCE [LARGE SCALE GENOMIC DNA]</scope>
    <source>
        <tissue evidence="3">Leaf</tissue>
    </source>
</reference>
<evidence type="ECO:0000256" key="1">
    <source>
        <dbReference type="SAM" id="MobiDB-lite"/>
    </source>
</evidence>
<dbReference type="PANTHER" id="PTHR33443">
    <property type="entry name" value="ZGC:112980"/>
    <property type="match status" value="1"/>
</dbReference>
<gene>
    <name evidence="3" type="ORF">HPP92_025405</name>
    <name evidence="2" type="ORF">HPP92_025699</name>
</gene>
<proteinExistence type="predicted"/>
<dbReference type="EMBL" id="JADCNM010000014">
    <property type="protein sequence ID" value="KAG0454101.1"/>
    <property type="molecule type" value="Genomic_DNA"/>
</dbReference>
<dbReference type="InterPro" id="IPR053234">
    <property type="entry name" value="RPM1_Interactor"/>
</dbReference>
<accession>A0A835PHU3</accession>
<dbReference type="Proteomes" id="UP000639772">
    <property type="component" value="Unassembled WGS sequence"/>
</dbReference>
<dbReference type="PANTHER" id="PTHR33443:SF35">
    <property type="entry name" value="VQ DOMAIN-CONTAINING PROTEIN"/>
    <property type="match status" value="1"/>
</dbReference>
<feature type="region of interest" description="Disordered" evidence="1">
    <location>
        <begin position="1"/>
        <end position="27"/>
    </location>
</feature>
<evidence type="ECO:0000313" key="4">
    <source>
        <dbReference type="Proteomes" id="UP000636800"/>
    </source>
</evidence>
<evidence type="ECO:0000313" key="5">
    <source>
        <dbReference type="Proteomes" id="UP000639772"/>
    </source>
</evidence>
<comment type="caution">
    <text evidence="3">The sequence shown here is derived from an EMBL/GenBank/DDBJ whole genome shotgun (WGS) entry which is preliminary data.</text>
</comment>
<dbReference type="AlphaFoldDB" id="A0A835PHU3"/>
<protein>
    <submittedName>
        <fullName evidence="3">Uncharacterized protein</fullName>
    </submittedName>
</protein>
<sequence>MDGEEDDKGKVIKLPIHRPSEEASDDDDCYEIDPIDFYCKLCLGSSEDEELVLLAEKGPVALKDFPHPRYLCGNFPFGRTPDERHCDNCFCAVCEVSAPCLAWSGTGGHCGFSGNRSGGDRQYICLF</sequence>